<name>A0A6C0CD08_9ZZZZ</name>
<sequence>MSLHSDMDLLVDALGGLPAENNVYSDIEVEKGKPNEYYQGQAEYILQNIDTTEHYFHFVNTILKDYNKLTVEQKKVIQDKMGISPVIKEKVVIKEKIVYKTKKPKINTYDDY</sequence>
<organism evidence="1">
    <name type="scientific">viral metagenome</name>
    <dbReference type="NCBI Taxonomy" id="1070528"/>
    <lineage>
        <taxon>unclassified sequences</taxon>
        <taxon>metagenomes</taxon>
        <taxon>organismal metagenomes</taxon>
    </lineage>
</organism>
<accession>A0A6C0CD08</accession>
<reference evidence="1" key="1">
    <citation type="journal article" date="2020" name="Nature">
        <title>Giant virus diversity and host interactions through global metagenomics.</title>
        <authorList>
            <person name="Schulz F."/>
            <person name="Roux S."/>
            <person name="Paez-Espino D."/>
            <person name="Jungbluth S."/>
            <person name="Walsh D.A."/>
            <person name="Denef V.J."/>
            <person name="McMahon K.D."/>
            <person name="Konstantinidis K.T."/>
            <person name="Eloe-Fadrosh E.A."/>
            <person name="Kyrpides N.C."/>
            <person name="Woyke T."/>
        </authorList>
    </citation>
    <scope>NUCLEOTIDE SEQUENCE</scope>
    <source>
        <strain evidence="1">GVMAG-M-3300020595-32</strain>
    </source>
</reference>
<dbReference type="EMBL" id="MN739396">
    <property type="protein sequence ID" value="QHT02626.1"/>
    <property type="molecule type" value="Genomic_DNA"/>
</dbReference>
<proteinExistence type="predicted"/>
<evidence type="ECO:0000313" key="1">
    <source>
        <dbReference type="EMBL" id="QHT02626.1"/>
    </source>
</evidence>
<protein>
    <submittedName>
        <fullName evidence="1">Uncharacterized protein</fullName>
    </submittedName>
</protein>
<dbReference type="AlphaFoldDB" id="A0A6C0CD08"/>